<evidence type="ECO:0000256" key="4">
    <source>
        <dbReference type="ARBA" id="ARBA00022692"/>
    </source>
</evidence>
<dbReference type="STRING" id="1549855.AY555_05000"/>
<evidence type="ECO:0000256" key="2">
    <source>
        <dbReference type="ARBA" id="ARBA00022448"/>
    </source>
</evidence>
<keyword evidence="3" id="KW-1003">Cell membrane</keyword>
<dbReference type="PANTHER" id="PTHR30561">
    <property type="entry name" value="SMR FAMILY PROTON-DEPENDENT DRUG EFFLUX TRANSPORTER SUGE"/>
    <property type="match status" value="1"/>
</dbReference>
<accession>A0A143DFQ9</accession>
<evidence type="ECO:0000256" key="3">
    <source>
        <dbReference type="ARBA" id="ARBA00022475"/>
    </source>
</evidence>
<keyword evidence="4 9" id="KW-0812">Transmembrane</keyword>
<feature type="transmembrane region" description="Helical" evidence="10">
    <location>
        <begin position="61"/>
        <end position="79"/>
    </location>
</feature>
<evidence type="ECO:0000313" key="11">
    <source>
        <dbReference type="EMBL" id="AMW35557.1"/>
    </source>
</evidence>
<dbReference type="KEGG" id="hjo:AY555_05000"/>
<feature type="transmembrane region" description="Helical" evidence="10">
    <location>
        <begin position="37"/>
        <end position="55"/>
    </location>
</feature>
<dbReference type="RefSeq" id="WP_066136586.1">
    <property type="nucleotide sequence ID" value="NZ_CP014525.1"/>
</dbReference>
<dbReference type="Proteomes" id="UP000076066">
    <property type="component" value="Chromosome"/>
</dbReference>
<dbReference type="Pfam" id="PF00893">
    <property type="entry name" value="Multi_Drug_Res"/>
    <property type="match status" value="1"/>
</dbReference>
<evidence type="ECO:0000256" key="8">
    <source>
        <dbReference type="ARBA" id="ARBA00039168"/>
    </source>
</evidence>
<reference evidence="11 12" key="1">
    <citation type="submission" date="2016-02" db="EMBL/GenBank/DDBJ databases">
        <title>Complete Genome of H5569, the type strain of the newly described species Haematospirillium jordaniae.</title>
        <authorList>
            <person name="Nicholson A.C."/>
            <person name="Humrighouse B.W."/>
            <person name="Loparov V."/>
            <person name="McQuiston J.R."/>
        </authorList>
    </citation>
    <scope>NUCLEOTIDE SEQUENCE [LARGE SCALE GENOMIC DNA]</scope>
    <source>
        <strain evidence="11 12">H5569</strain>
    </source>
</reference>
<evidence type="ECO:0000256" key="5">
    <source>
        <dbReference type="ARBA" id="ARBA00022989"/>
    </source>
</evidence>
<evidence type="ECO:0000313" key="12">
    <source>
        <dbReference type="Proteomes" id="UP000076066"/>
    </source>
</evidence>
<evidence type="ECO:0000256" key="9">
    <source>
        <dbReference type="RuleBase" id="RU003942"/>
    </source>
</evidence>
<comment type="subcellular location">
    <subcellularLocation>
        <location evidence="1 9">Cell membrane</location>
        <topology evidence="1 9">Multi-pass membrane protein</topology>
    </subcellularLocation>
</comment>
<comment type="similarity">
    <text evidence="7">Belongs to the drug/metabolite transporter (DMT) superfamily. Small multidrug resistance (SMR) (TC 2.A.7.1) family. Gdx/SugE subfamily.</text>
</comment>
<sequence>MSVYWGVLFVAVVTEVMWALSLKAVQQEPGVMTLGSCLLLTVLNIGLLSFVMRGIPIGTAYAVWTGLGAVGVVAAGIILHQDPLTVRRIVFTALIVCGVIGLKLES</sequence>
<evidence type="ECO:0000256" key="7">
    <source>
        <dbReference type="ARBA" id="ARBA00038151"/>
    </source>
</evidence>
<organism evidence="11 12">
    <name type="scientific">Haematospirillum jordaniae</name>
    <dbReference type="NCBI Taxonomy" id="1549855"/>
    <lineage>
        <taxon>Bacteria</taxon>
        <taxon>Pseudomonadati</taxon>
        <taxon>Pseudomonadota</taxon>
        <taxon>Alphaproteobacteria</taxon>
        <taxon>Rhodospirillales</taxon>
        <taxon>Novispirillaceae</taxon>
        <taxon>Haematospirillum</taxon>
    </lineage>
</organism>
<dbReference type="PANTHER" id="PTHR30561:SF0">
    <property type="entry name" value="GUANIDINIUM EXPORTER"/>
    <property type="match status" value="1"/>
</dbReference>
<dbReference type="GO" id="GO:0005886">
    <property type="term" value="C:plasma membrane"/>
    <property type="evidence" value="ECO:0007669"/>
    <property type="project" value="UniProtKB-SubCell"/>
</dbReference>
<keyword evidence="2" id="KW-0813">Transport</keyword>
<protein>
    <recommendedName>
        <fullName evidence="8">Guanidinium exporter</fullName>
    </recommendedName>
</protein>
<evidence type="ECO:0000256" key="1">
    <source>
        <dbReference type="ARBA" id="ARBA00004651"/>
    </source>
</evidence>
<dbReference type="EMBL" id="CP014525">
    <property type="protein sequence ID" value="AMW35557.1"/>
    <property type="molecule type" value="Genomic_DNA"/>
</dbReference>
<dbReference type="Gene3D" id="1.10.3730.20">
    <property type="match status" value="1"/>
</dbReference>
<keyword evidence="5 10" id="KW-1133">Transmembrane helix</keyword>
<dbReference type="GO" id="GO:0022857">
    <property type="term" value="F:transmembrane transporter activity"/>
    <property type="evidence" value="ECO:0007669"/>
    <property type="project" value="InterPro"/>
</dbReference>
<proteinExistence type="inferred from homology"/>
<gene>
    <name evidence="11" type="ORF">AY555_05000</name>
</gene>
<dbReference type="SUPFAM" id="SSF103481">
    <property type="entry name" value="Multidrug resistance efflux transporter EmrE"/>
    <property type="match status" value="1"/>
</dbReference>
<dbReference type="InterPro" id="IPR037185">
    <property type="entry name" value="EmrE-like"/>
</dbReference>
<keyword evidence="12" id="KW-1185">Reference proteome</keyword>
<evidence type="ECO:0000256" key="6">
    <source>
        <dbReference type="ARBA" id="ARBA00023136"/>
    </source>
</evidence>
<feature type="transmembrane region" description="Helical" evidence="10">
    <location>
        <begin position="6"/>
        <end position="25"/>
    </location>
</feature>
<dbReference type="InterPro" id="IPR045324">
    <property type="entry name" value="Small_multidrug_res"/>
</dbReference>
<dbReference type="AlphaFoldDB" id="A0A143DFQ9"/>
<name>A0A143DFQ9_9PROT</name>
<dbReference type="InterPro" id="IPR000390">
    <property type="entry name" value="Small_drug/metabolite_transptr"/>
</dbReference>
<feature type="transmembrane region" description="Helical" evidence="10">
    <location>
        <begin position="86"/>
        <end position="104"/>
    </location>
</feature>
<keyword evidence="6 10" id="KW-0472">Membrane</keyword>
<dbReference type="OrthoDB" id="9808638at2"/>
<dbReference type="GeneID" id="53316509"/>
<evidence type="ECO:0000256" key="10">
    <source>
        <dbReference type="SAM" id="Phobius"/>
    </source>
</evidence>